<evidence type="ECO:0000256" key="5">
    <source>
        <dbReference type="ARBA" id="ARBA00022692"/>
    </source>
</evidence>
<feature type="transmembrane region" description="Helical" evidence="8">
    <location>
        <begin position="309"/>
        <end position="327"/>
    </location>
</feature>
<evidence type="ECO:0000256" key="3">
    <source>
        <dbReference type="ARBA" id="ARBA00022448"/>
    </source>
</evidence>
<keyword evidence="10" id="KW-1185">Reference proteome</keyword>
<feature type="transmembrane region" description="Helical" evidence="8">
    <location>
        <begin position="91"/>
        <end position="113"/>
    </location>
</feature>
<evidence type="ECO:0000313" key="9">
    <source>
        <dbReference type="EMBL" id="QXM05074.1"/>
    </source>
</evidence>
<feature type="transmembrane region" description="Helical" evidence="8">
    <location>
        <begin position="12"/>
        <end position="30"/>
    </location>
</feature>
<keyword evidence="6 8" id="KW-1133">Transmembrane helix</keyword>
<evidence type="ECO:0000313" key="10">
    <source>
        <dbReference type="Proteomes" id="UP000886818"/>
    </source>
</evidence>
<feature type="transmembrane region" description="Helical" evidence="8">
    <location>
        <begin position="339"/>
        <end position="372"/>
    </location>
</feature>
<dbReference type="InterPro" id="IPR002549">
    <property type="entry name" value="AI-2E-like"/>
</dbReference>
<sequence length="391" mass="44883">MKGWYQKRKFGHYMNILIVVILSIVFYKFMDNMNDLYSSVSTKIGKIVNVLKPFMASVLIAYILNPMVKWFERNLVNKAFKLNKKTKYNRLISTVLVFIILILIIVLIISWVVPRIAMSIKDLLSTFPTFIEEHEQRLVAWIDNLYKHDVYDIEGELRKNINELFHKGSQIFKASLTNLMLSIIDITSRTLNILLSLVVSFYILIDKDKLLKGAERLLRALLEDKYVDNFKKFCKEADNTFVKFVIGKSIDSFIIGIIALIVLSLMKSPYTLLIGTIVMVSNMIPYFGPFIGAIIGFIFVAFVSIKKALWVLFFLFLLQQFDGLYLGPKILGDKMGVSPLWIIFSIVLGGSLFGVIGMFLGVPAISVIIMAIRRFIDRRLEEKKNKTLISK</sequence>
<protein>
    <submittedName>
        <fullName evidence="9">AI-2E family transporter</fullName>
    </submittedName>
</protein>
<keyword evidence="3" id="KW-0813">Transport</keyword>
<reference evidence="9" key="1">
    <citation type="submission" date="2021-07" db="EMBL/GenBank/DDBJ databases">
        <title>Complete genome sequence of Crassaminicella sp. 143-21, isolated from a deep-sea hydrothermal vent.</title>
        <authorList>
            <person name="Li X."/>
        </authorList>
    </citation>
    <scope>NUCLEOTIDE SEQUENCE</scope>
    <source>
        <strain evidence="9">143-21</strain>
    </source>
</reference>
<accession>A0ABX8R7N7</accession>
<gene>
    <name evidence="9" type="ORF">KVH43_06600</name>
</gene>
<name>A0ABX8R7N7_9CLOT</name>
<proteinExistence type="inferred from homology"/>
<evidence type="ECO:0000256" key="7">
    <source>
        <dbReference type="ARBA" id="ARBA00023136"/>
    </source>
</evidence>
<evidence type="ECO:0000256" key="8">
    <source>
        <dbReference type="SAM" id="Phobius"/>
    </source>
</evidence>
<organism evidence="9 10">
    <name type="scientific">Crassaminicella indica</name>
    <dbReference type="NCBI Taxonomy" id="2855394"/>
    <lineage>
        <taxon>Bacteria</taxon>
        <taxon>Bacillati</taxon>
        <taxon>Bacillota</taxon>
        <taxon>Clostridia</taxon>
        <taxon>Eubacteriales</taxon>
        <taxon>Clostridiaceae</taxon>
        <taxon>Crassaminicella</taxon>
    </lineage>
</organism>
<dbReference type="PANTHER" id="PTHR21716">
    <property type="entry name" value="TRANSMEMBRANE PROTEIN"/>
    <property type="match status" value="1"/>
</dbReference>
<dbReference type="PANTHER" id="PTHR21716:SF53">
    <property type="entry name" value="PERMEASE PERM-RELATED"/>
    <property type="match status" value="1"/>
</dbReference>
<comment type="subcellular location">
    <subcellularLocation>
        <location evidence="1">Cell membrane</location>
        <topology evidence="1">Multi-pass membrane protein</topology>
    </subcellularLocation>
</comment>
<keyword evidence="5 8" id="KW-0812">Transmembrane</keyword>
<feature type="transmembrane region" description="Helical" evidence="8">
    <location>
        <begin position="284"/>
        <end position="302"/>
    </location>
</feature>
<comment type="similarity">
    <text evidence="2">Belongs to the autoinducer-2 exporter (AI-2E) (TC 2.A.86) family.</text>
</comment>
<dbReference type="EMBL" id="CP078093">
    <property type="protein sequence ID" value="QXM05074.1"/>
    <property type="molecule type" value="Genomic_DNA"/>
</dbReference>
<keyword evidence="7 8" id="KW-0472">Membrane</keyword>
<feature type="transmembrane region" description="Helical" evidence="8">
    <location>
        <begin position="186"/>
        <end position="205"/>
    </location>
</feature>
<evidence type="ECO:0000256" key="6">
    <source>
        <dbReference type="ARBA" id="ARBA00022989"/>
    </source>
</evidence>
<dbReference type="RefSeq" id="WP_218281774.1">
    <property type="nucleotide sequence ID" value="NZ_CP078093.1"/>
</dbReference>
<keyword evidence="4" id="KW-1003">Cell membrane</keyword>
<evidence type="ECO:0000256" key="1">
    <source>
        <dbReference type="ARBA" id="ARBA00004651"/>
    </source>
</evidence>
<dbReference type="Pfam" id="PF01594">
    <property type="entry name" value="AI-2E_transport"/>
    <property type="match status" value="1"/>
</dbReference>
<evidence type="ECO:0000256" key="2">
    <source>
        <dbReference type="ARBA" id="ARBA00009773"/>
    </source>
</evidence>
<feature type="transmembrane region" description="Helical" evidence="8">
    <location>
        <begin position="50"/>
        <end position="71"/>
    </location>
</feature>
<dbReference type="Proteomes" id="UP000886818">
    <property type="component" value="Chromosome"/>
</dbReference>
<evidence type="ECO:0000256" key="4">
    <source>
        <dbReference type="ARBA" id="ARBA00022475"/>
    </source>
</evidence>